<evidence type="ECO:0000256" key="1">
    <source>
        <dbReference type="SAM" id="MobiDB-lite"/>
    </source>
</evidence>
<reference evidence="2 3" key="1">
    <citation type="submission" date="2018-12" db="EMBL/GenBank/DDBJ databases">
        <authorList>
            <person name="Grouzdev D.S."/>
            <person name="Krutkina M.S."/>
        </authorList>
    </citation>
    <scope>NUCLEOTIDE SEQUENCE [LARGE SCALE GENOMIC DNA]</scope>
    <source>
        <strain evidence="2 3">RmlP026</strain>
    </source>
</reference>
<organism evidence="2 3">
    <name type="scientific">Lichenibacterium minor</name>
    <dbReference type="NCBI Taxonomy" id="2316528"/>
    <lineage>
        <taxon>Bacteria</taxon>
        <taxon>Pseudomonadati</taxon>
        <taxon>Pseudomonadota</taxon>
        <taxon>Alphaproteobacteria</taxon>
        <taxon>Hyphomicrobiales</taxon>
        <taxon>Lichenihabitantaceae</taxon>
        <taxon>Lichenibacterium</taxon>
    </lineage>
</organism>
<name>A0A4Q2U4F3_9HYPH</name>
<keyword evidence="3" id="KW-1185">Reference proteome</keyword>
<evidence type="ECO:0000313" key="2">
    <source>
        <dbReference type="EMBL" id="RYC31423.1"/>
    </source>
</evidence>
<reference evidence="2 3" key="2">
    <citation type="submission" date="2019-02" db="EMBL/GenBank/DDBJ databases">
        <title>'Lichenibacterium ramalinii' gen. nov. sp. nov., 'Lichenibacterium minor' gen. nov. sp. nov.</title>
        <authorList>
            <person name="Pankratov T."/>
        </authorList>
    </citation>
    <scope>NUCLEOTIDE SEQUENCE [LARGE SCALE GENOMIC DNA]</scope>
    <source>
        <strain evidence="2 3">RmlP026</strain>
    </source>
</reference>
<evidence type="ECO:0000313" key="3">
    <source>
        <dbReference type="Proteomes" id="UP000290759"/>
    </source>
</evidence>
<feature type="compositionally biased region" description="Basic residues" evidence="1">
    <location>
        <begin position="9"/>
        <end position="18"/>
    </location>
</feature>
<dbReference type="Proteomes" id="UP000290759">
    <property type="component" value="Unassembled WGS sequence"/>
</dbReference>
<accession>A0A4Q2U4F3</accession>
<dbReference type="AlphaFoldDB" id="A0A4Q2U4F3"/>
<gene>
    <name evidence="2" type="ORF">D3273_13640</name>
</gene>
<dbReference type="EMBL" id="QYBB01000014">
    <property type="protein sequence ID" value="RYC31423.1"/>
    <property type="molecule type" value="Genomic_DNA"/>
</dbReference>
<comment type="caution">
    <text evidence="2">The sequence shown here is derived from an EMBL/GenBank/DDBJ whole genome shotgun (WGS) entry which is preliminary data.</text>
</comment>
<sequence>MEPVDFHAKRSQHRRSGRAAKQPSAIQEKLAKVLYDHDAMHASVTWLPWEHAVQPKRLRYLARAAAVLMALMIGDACERRAG</sequence>
<proteinExistence type="predicted"/>
<protein>
    <submittedName>
        <fullName evidence="2">Uncharacterized protein</fullName>
    </submittedName>
</protein>
<dbReference type="RefSeq" id="WP_129227438.1">
    <property type="nucleotide sequence ID" value="NZ_QYBB01000014.1"/>
</dbReference>
<feature type="region of interest" description="Disordered" evidence="1">
    <location>
        <begin position="1"/>
        <end position="24"/>
    </location>
</feature>